<keyword evidence="1" id="KW-0812">Transmembrane</keyword>
<evidence type="ECO:0000313" key="3">
    <source>
        <dbReference type="EMBL" id="EHL11474.1"/>
    </source>
</evidence>
<sequence>MLKNIRKISFILCFLLLFSLFPFTAYTEPKQSIIANLSTPGDLTVMFTYDAEKVDITFISPSGERLGAGSEGVEMKEGDLWRTYRIKGAAAGDWSVEYDLGSNKAINYSILRDNYGLWIQYFTLGELKEDGIDLSFQADFEGENVYYTYEIYAISSSDPENRNKIMDGMASANKATAVHANLSALPGGDYTLRLDVHYNDGEAEVFDSASTESFSYSNPNEKSEIADYMVKIDKHEHICTIDWSDFTDWSYQNYKLLVVADGETIYKGEFDNDVKDSSIVFSEGTKNLEIQLAYRSDSIWSKYKVKKIDLDKEYLSLKAEQITSSSQISLEYKVEKEREVKVSVNGKEGQYKVKDSGFLSFDLEDMGNEIYAEMGVEDSVFYIVDSSVYSDTIPPSITLFENLDGKTFFTNSVTIMGKMTGGNELSIAGKAVALDSSGNFSYVFSLSPGENVLEILAKDANGNAASRTLTLYRGGSILNKKTDAKSWKSFLPALLGAVCSLFVIILSVFFMKKRGKEERKRGGFLLPLILSDGIFAAGTVLFAWQFVERFRFANSLKYLDLVEKSASKAAEYLRWERIFGLCAIGSLLLFLLCLTGTVLFLRKKKTVQ</sequence>
<comment type="caution">
    <text evidence="3">The sequence shown here is derived from an EMBL/GenBank/DDBJ whole genome shotgun (WGS) entry which is preliminary data.</text>
</comment>
<dbReference type="Gene3D" id="2.60.40.10">
    <property type="entry name" value="Immunoglobulins"/>
    <property type="match status" value="1"/>
</dbReference>
<keyword evidence="1" id="KW-1133">Transmembrane helix</keyword>
<dbReference type="PATRIC" id="fig|796944.3.peg.1533"/>
<reference evidence="3 4" key="1">
    <citation type="submission" date="2011-08" db="EMBL/GenBank/DDBJ databases">
        <title>The Genome Sequence of Oribacterium sp. ACB7.</title>
        <authorList>
            <consortium name="The Broad Institute Genome Sequencing Platform"/>
            <person name="Earl A."/>
            <person name="Ward D."/>
            <person name="Feldgarden M."/>
            <person name="Gevers D."/>
            <person name="Sizova M."/>
            <person name="Hazen A."/>
            <person name="Epstein S."/>
            <person name="Young S.K."/>
            <person name="Zeng Q."/>
            <person name="Gargeya S."/>
            <person name="Fitzgerald M."/>
            <person name="Haas B."/>
            <person name="Abouelleil A."/>
            <person name="Alvarado L."/>
            <person name="Arachchi H.M."/>
            <person name="Berlin A."/>
            <person name="Brown A."/>
            <person name="Chapman S.B."/>
            <person name="Chen Z."/>
            <person name="Dunbar C."/>
            <person name="Freedman E."/>
            <person name="Gearin G."/>
            <person name="Gellesch M."/>
            <person name="Goldberg J."/>
            <person name="Griggs A."/>
            <person name="Gujja S."/>
            <person name="Heiman D."/>
            <person name="Howarth C."/>
            <person name="Larson L."/>
            <person name="Lui A."/>
            <person name="MacDonald P.J.P."/>
            <person name="Montmayeur A."/>
            <person name="Murphy C."/>
            <person name="Neiman D."/>
            <person name="Pearson M."/>
            <person name="Priest M."/>
            <person name="Roberts A."/>
            <person name="Saif S."/>
            <person name="Shea T."/>
            <person name="Shenoy N."/>
            <person name="Sisk P."/>
            <person name="Stolte C."/>
            <person name="Sykes S."/>
            <person name="Wortman J."/>
            <person name="Nusbaum C."/>
            <person name="Birren B."/>
        </authorList>
    </citation>
    <scope>NUCLEOTIDE SEQUENCE [LARGE SCALE GENOMIC DNA]</scope>
    <source>
        <strain evidence="3 4">ACB7</strain>
    </source>
</reference>
<protein>
    <recommendedName>
        <fullName evidence="5">Bacterial Ig-like domain-containing protein</fullName>
    </recommendedName>
</protein>
<dbReference type="EMBL" id="AFZD01000017">
    <property type="protein sequence ID" value="EHL11474.1"/>
    <property type="molecule type" value="Genomic_DNA"/>
</dbReference>
<feature type="chain" id="PRO_5003528003" description="Bacterial Ig-like domain-containing protein" evidence="2">
    <location>
        <begin position="28"/>
        <end position="608"/>
    </location>
</feature>
<feature type="transmembrane region" description="Helical" evidence="1">
    <location>
        <begin position="578"/>
        <end position="601"/>
    </location>
</feature>
<keyword evidence="2" id="KW-0732">Signal</keyword>
<dbReference type="HOGENOM" id="CLU_448945_0_0_9"/>
<dbReference type="RefSeq" id="WP_009536651.1">
    <property type="nucleotide sequence ID" value="NZ_JH414504.1"/>
</dbReference>
<organism evidence="3 4">
    <name type="scientific">Oribacterium asaccharolyticum ACB7</name>
    <dbReference type="NCBI Taxonomy" id="796944"/>
    <lineage>
        <taxon>Bacteria</taxon>
        <taxon>Bacillati</taxon>
        <taxon>Bacillota</taxon>
        <taxon>Clostridia</taxon>
        <taxon>Lachnospirales</taxon>
        <taxon>Lachnospiraceae</taxon>
        <taxon>Oribacterium</taxon>
    </lineage>
</organism>
<dbReference type="Proteomes" id="UP000003527">
    <property type="component" value="Unassembled WGS sequence"/>
</dbReference>
<evidence type="ECO:0008006" key="5">
    <source>
        <dbReference type="Google" id="ProtNLM"/>
    </source>
</evidence>
<evidence type="ECO:0000313" key="4">
    <source>
        <dbReference type="Proteomes" id="UP000003527"/>
    </source>
</evidence>
<feature type="transmembrane region" description="Helical" evidence="1">
    <location>
        <begin position="523"/>
        <end position="547"/>
    </location>
</feature>
<accession>G9WV73</accession>
<keyword evidence="1" id="KW-0472">Membrane</keyword>
<feature type="signal peptide" evidence="2">
    <location>
        <begin position="1"/>
        <end position="27"/>
    </location>
</feature>
<evidence type="ECO:0000256" key="2">
    <source>
        <dbReference type="SAM" id="SignalP"/>
    </source>
</evidence>
<dbReference type="InterPro" id="IPR013783">
    <property type="entry name" value="Ig-like_fold"/>
</dbReference>
<keyword evidence="4" id="KW-1185">Reference proteome</keyword>
<gene>
    <name evidence="3" type="ORF">HMPREF9624_00807</name>
</gene>
<name>G9WV73_9FIRM</name>
<dbReference type="AlphaFoldDB" id="G9WV73"/>
<evidence type="ECO:0000256" key="1">
    <source>
        <dbReference type="SAM" id="Phobius"/>
    </source>
</evidence>
<feature type="transmembrane region" description="Helical" evidence="1">
    <location>
        <begin position="490"/>
        <end position="511"/>
    </location>
</feature>
<proteinExistence type="predicted"/>